<keyword evidence="1" id="KW-0597">Phosphoprotein</keyword>
<accession>A0A1V6QF52</accession>
<dbReference type="Pfam" id="PF13805">
    <property type="entry name" value="Pil1"/>
    <property type="match status" value="1"/>
</dbReference>
<dbReference type="GO" id="GO:0036286">
    <property type="term" value="C:eisosome filament"/>
    <property type="evidence" value="ECO:0007669"/>
    <property type="project" value="TreeGrafter"/>
</dbReference>
<feature type="region of interest" description="Disordered" evidence="3">
    <location>
        <begin position="292"/>
        <end position="355"/>
    </location>
</feature>
<name>A0A1V6QF52_9EURO</name>
<comment type="caution">
    <text evidence="4">The sequence shown here is derived from an EMBL/GenBank/DDBJ whole genome shotgun (WGS) entry which is preliminary data.</text>
</comment>
<feature type="coiled-coil region" evidence="2">
    <location>
        <begin position="191"/>
        <end position="218"/>
    </location>
</feature>
<dbReference type="GO" id="GO:0070941">
    <property type="term" value="P:eisosome assembly"/>
    <property type="evidence" value="ECO:0007669"/>
    <property type="project" value="TreeGrafter"/>
</dbReference>
<evidence type="ECO:0000256" key="1">
    <source>
        <dbReference type="ARBA" id="ARBA00022553"/>
    </source>
</evidence>
<dbReference type="EMBL" id="MDYN01000005">
    <property type="protein sequence ID" value="OQD87834.1"/>
    <property type="molecule type" value="Genomic_DNA"/>
</dbReference>
<evidence type="ECO:0008006" key="6">
    <source>
        <dbReference type="Google" id="ProtNLM"/>
    </source>
</evidence>
<dbReference type="InterPro" id="IPR028245">
    <property type="entry name" value="PIL1/LSP1"/>
</dbReference>
<reference evidence="5" key="1">
    <citation type="journal article" date="2017" name="Nat. Microbiol.">
        <title>Global analysis of biosynthetic gene clusters reveals vast potential of secondary metabolite production in Penicillium species.</title>
        <authorList>
            <person name="Nielsen J.C."/>
            <person name="Grijseels S."/>
            <person name="Prigent S."/>
            <person name="Ji B."/>
            <person name="Dainat J."/>
            <person name="Nielsen K.F."/>
            <person name="Frisvad J.C."/>
            <person name="Workman M."/>
            <person name="Nielsen J."/>
        </authorList>
    </citation>
    <scope>NUCLEOTIDE SEQUENCE [LARGE SCALE GENOMIC DNA]</scope>
    <source>
        <strain evidence="5">IBT 31811</strain>
    </source>
</reference>
<keyword evidence="5" id="KW-1185">Reference proteome</keyword>
<protein>
    <recommendedName>
        <fullName evidence="6">Sphingolipid long chain base-responsive protein LSP1</fullName>
    </recommendedName>
</protein>
<dbReference type="GO" id="GO:0008289">
    <property type="term" value="F:lipid binding"/>
    <property type="evidence" value="ECO:0007669"/>
    <property type="project" value="TreeGrafter"/>
</dbReference>
<keyword evidence="2" id="KW-0175">Coiled coil</keyword>
<dbReference type="Gene3D" id="1.20.1270.60">
    <property type="entry name" value="Arfaptin homology (AH) domain/BAR domain"/>
    <property type="match status" value="1"/>
</dbReference>
<dbReference type="GO" id="GO:0006897">
    <property type="term" value="P:endocytosis"/>
    <property type="evidence" value="ECO:0007669"/>
    <property type="project" value="TreeGrafter"/>
</dbReference>
<dbReference type="GO" id="GO:0005886">
    <property type="term" value="C:plasma membrane"/>
    <property type="evidence" value="ECO:0007669"/>
    <property type="project" value="TreeGrafter"/>
</dbReference>
<dbReference type="PANTHER" id="PTHR31962:SF4">
    <property type="entry name" value="PRIMARY COMPONENT OF EISOSOMES (EUROFUNG)"/>
    <property type="match status" value="1"/>
</dbReference>
<proteinExistence type="predicted"/>
<gene>
    <name evidence="4" type="ORF">PENANT_c005G11625</name>
</gene>
<dbReference type="AlphaFoldDB" id="A0A1V6QF52"/>
<dbReference type="PANTHER" id="PTHR31962">
    <property type="entry name" value="SPHINGOLIPID LONG CHAIN BASE-RESPONSIVE PROTEIN PIL1"/>
    <property type="match status" value="1"/>
</dbReference>
<evidence type="ECO:0000256" key="3">
    <source>
        <dbReference type="SAM" id="MobiDB-lite"/>
    </source>
</evidence>
<dbReference type="STRING" id="416450.A0A1V6QF52"/>
<dbReference type="InterPro" id="IPR027267">
    <property type="entry name" value="AH/BAR_dom_sf"/>
</dbReference>
<dbReference type="FunFam" id="1.20.1270.60:FF:000005">
    <property type="entry name" value="Sphingolipid long chain base-responsive pil1"/>
    <property type="match status" value="1"/>
</dbReference>
<evidence type="ECO:0000313" key="5">
    <source>
        <dbReference type="Proteomes" id="UP000191672"/>
    </source>
</evidence>
<dbReference type="Proteomes" id="UP000191672">
    <property type="component" value="Unassembled WGS sequence"/>
</dbReference>
<evidence type="ECO:0000313" key="4">
    <source>
        <dbReference type="EMBL" id="OQD87834.1"/>
    </source>
</evidence>
<evidence type="ECO:0000256" key="2">
    <source>
        <dbReference type="SAM" id="Coils"/>
    </source>
</evidence>
<organism evidence="4 5">
    <name type="scientific">Penicillium antarcticum</name>
    <dbReference type="NCBI Taxonomy" id="416450"/>
    <lineage>
        <taxon>Eukaryota</taxon>
        <taxon>Fungi</taxon>
        <taxon>Dikarya</taxon>
        <taxon>Ascomycota</taxon>
        <taxon>Pezizomycotina</taxon>
        <taxon>Eurotiomycetes</taxon>
        <taxon>Eurotiomycetidae</taxon>
        <taxon>Eurotiales</taxon>
        <taxon>Aspergillaceae</taxon>
        <taxon>Penicillium</taxon>
    </lineage>
</organism>
<sequence>MSDQISLCDIEIPANWVFALILKYHDIHDRGTLISGSREWSMTINRNRNLSFRSRKEPPANRHRFSISTFRGMQAPELSKKMTKLIKNENSAIGAHEAAGRERSSIAGQLSEWGEATDDDNVSDISDKLGVMLAEIGEQEDVFAQNLEDYRTILKQIRDMEASVQPSRDQRQKVTDEIAKLKYKDPSSPRLVTLEHELVRAEAQNLVAEAQLSNITRQKLKEAYDIHLAAVIERSEKQTILARHARRLLNYIDDSPVVPGDARQAYDHELEARQILEDAENDLRAWEPSVEPIESSAARESRKNSYSNNVNGLNGVEENDQESDVLEQTSAMETGGVTAPVDSGAPPAKMMVEAV</sequence>